<accession>A0A252CH15</accession>
<comment type="caution">
    <text evidence="2">The sequence shown here is derived from an EMBL/GenBank/DDBJ whole genome shotgun (WGS) entry which is preliminary data.</text>
</comment>
<evidence type="ECO:0000313" key="3">
    <source>
        <dbReference type="Proteomes" id="UP000194606"/>
    </source>
</evidence>
<sequence length="73" mass="8087">MNFDDIKAGFVVLLAVIAGIMIFKHWKNGAWVEIISVLAIGGIMWALFTGKDIFAIMWDFITAILKVFGVNIA</sequence>
<organism evidence="2 3">
    <name type="scientific">Lactococcus petauri</name>
    <dbReference type="NCBI Taxonomy" id="1940789"/>
    <lineage>
        <taxon>Bacteria</taxon>
        <taxon>Bacillati</taxon>
        <taxon>Bacillota</taxon>
        <taxon>Bacilli</taxon>
        <taxon>Lactobacillales</taxon>
        <taxon>Streptococcaceae</taxon>
        <taxon>Lactococcus</taxon>
    </lineage>
</organism>
<feature type="transmembrane region" description="Helical" evidence="1">
    <location>
        <begin position="6"/>
        <end position="23"/>
    </location>
</feature>
<gene>
    <name evidence="2" type="ORF">BZZ03_02670</name>
</gene>
<dbReference type="RefSeq" id="WP_014025126.1">
    <property type="nucleotide sequence ID" value="NZ_CP045924.1"/>
</dbReference>
<evidence type="ECO:0000313" key="2">
    <source>
        <dbReference type="EMBL" id="OUK05639.1"/>
    </source>
</evidence>
<keyword evidence="1" id="KW-0472">Membrane</keyword>
<keyword evidence="1" id="KW-0812">Transmembrane</keyword>
<dbReference type="Proteomes" id="UP000194606">
    <property type="component" value="Unassembled WGS sequence"/>
</dbReference>
<evidence type="ECO:0000256" key="1">
    <source>
        <dbReference type="SAM" id="Phobius"/>
    </source>
</evidence>
<name>A0A252CH15_9LACT</name>
<dbReference type="EMBL" id="MUIZ01000001">
    <property type="protein sequence ID" value="OUK05639.1"/>
    <property type="molecule type" value="Genomic_DNA"/>
</dbReference>
<protein>
    <submittedName>
        <fullName evidence="2">Uncharacterized protein</fullName>
    </submittedName>
</protein>
<feature type="transmembrane region" description="Helical" evidence="1">
    <location>
        <begin position="30"/>
        <end position="48"/>
    </location>
</feature>
<feature type="transmembrane region" description="Helical" evidence="1">
    <location>
        <begin position="54"/>
        <end position="72"/>
    </location>
</feature>
<dbReference type="AlphaFoldDB" id="A0A252CH15"/>
<reference evidence="2 3" key="1">
    <citation type="submission" date="2017-02" db="EMBL/GenBank/DDBJ databases">
        <authorList>
            <person name="Peterson S.W."/>
        </authorList>
    </citation>
    <scope>NUCLEOTIDE SEQUENCE [LARGE SCALE GENOMIC DNA]</scope>
    <source>
        <strain evidence="2">159469</strain>
    </source>
</reference>
<proteinExistence type="predicted"/>
<keyword evidence="1" id="KW-1133">Transmembrane helix</keyword>